<evidence type="ECO:0000313" key="6">
    <source>
        <dbReference type="Proteomes" id="UP000244956"/>
    </source>
</evidence>
<dbReference type="AlphaFoldDB" id="A0A2U2BAE8"/>
<dbReference type="PROSITE" id="PS51898">
    <property type="entry name" value="TYR_RECOMBINASE"/>
    <property type="match status" value="1"/>
</dbReference>
<dbReference type="InterPro" id="IPR002104">
    <property type="entry name" value="Integrase_catalytic"/>
</dbReference>
<evidence type="ECO:0000256" key="3">
    <source>
        <dbReference type="ARBA" id="ARBA00023172"/>
    </source>
</evidence>
<dbReference type="InterPro" id="IPR011010">
    <property type="entry name" value="DNA_brk_join_enz"/>
</dbReference>
<dbReference type="PANTHER" id="PTHR30349">
    <property type="entry name" value="PHAGE INTEGRASE-RELATED"/>
    <property type="match status" value="1"/>
</dbReference>
<dbReference type="Gene3D" id="1.10.150.130">
    <property type="match status" value="1"/>
</dbReference>
<evidence type="ECO:0000256" key="1">
    <source>
        <dbReference type="ARBA" id="ARBA00008857"/>
    </source>
</evidence>
<organism evidence="5 6">
    <name type="scientific">Marinilabilia rubra</name>
    <dbReference type="NCBI Taxonomy" id="2162893"/>
    <lineage>
        <taxon>Bacteria</taxon>
        <taxon>Pseudomonadati</taxon>
        <taxon>Bacteroidota</taxon>
        <taxon>Bacteroidia</taxon>
        <taxon>Marinilabiliales</taxon>
        <taxon>Marinilabiliaceae</taxon>
        <taxon>Marinilabilia</taxon>
    </lineage>
</organism>
<evidence type="ECO:0000313" key="5">
    <source>
        <dbReference type="EMBL" id="PWE00032.1"/>
    </source>
</evidence>
<dbReference type="Pfam" id="PF13102">
    <property type="entry name" value="Phage_int_SAM_5"/>
    <property type="match status" value="1"/>
</dbReference>
<dbReference type="CDD" id="cd01185">
    <property type="entry name" value="INTN1_C_like"/>
    <property type="match status" value="1"/>
</dbReference>
<dbReference type="InterPro" id="IPR050090">
    <property type="entry name" value="Tyrosine_recombinase_XerCD"/>
</dbReference>
<dbReference type="GO" id="GO:0003677">
    <property type="term" value="F:DNA binding"/>
    <property type="evidence" value="ECO:0007669"/>
    <property type="project" value="UniProtKB-KW"/>
</dbReference>
<comment type="similarity">
    <text evidence="1">Belongs to the 'phage' integrase family.</text>
</comment>
<gene>
    <name evidence="5" type="ORF">DDZ16_06615</name>
</gene>
<feature type="domain" description="Tyr recombinase" evidence="4">
    <location>
        <begin position="200"/>
        <end position="368"/>
    </location>
</feature>
<proteinExistence type="inferred from homology"/>
<dbReference type="Pfam" id="PF17293">
    <property type="entry name" value="Arm-DNA-bind_5"/>
    <property type="match status" value="1"/>
</dbReference>
<sequence length="375" mass="43422">MKINLRKRKLKDGRISLFLEYYKGYSKDVNGKIKHNREFENLELYLYEKPKTPKQKEENRTNLELAEKVKTKKQAEYDSGKFGFKTETKVRANFLAYFKKLTDERFESQGNHGNWDSAYKHLLKYFNPNTSFSDIDTNALKGFKKYLDKDATTPQGKPLSPNTKLSYFAKVKAALNQAFDDHVIFDNPGKRVKGFPKAEVERPYLTHGEVQKLAKAECRIPAIKKAFLFACLTGLRYSDIEKLTWKEVRENEDELRIVFTQKKTDGLEYLYISKNARDLLGDRGAPEDKVIPGLKYTAQTTNILMKWAIKAGVYKEFTFHSSRHTNAVLMLENGADIYTVSKRLGHKELRTTEIYAKIVDQKQREAANIIPTIDL</sequence>
<accession>A0A2U2BAE8</accession>
<dbReference type="OrthoDB" id="9806835at2"/>
<comment type="caution">
    <text evidence="5">The sequence shown here is derived from an EMBL/GenBank/DDBJ whole genome shotgun (WGS) entry which is preliminary data.</text>
</comment>
<dbReference type="SUPFAM" id="SSF56349">
    <property type="entry name" value="DNA breaking-rejoining enzymes"/>
    <property type="match status" value="1"/>
</dbReference>
<dbReference type="GO" id="GO:0015074">
    <property type="term" value="P:DNA integration"/>
    <property type="evidence" value="ECO:0007669"/>
    <property type="project" value="InterPro"/>
</dbReference>
<dbReference type="PANTHER" id="PTHR30349:SF64">
    <property type="entry name" value="PROPHAGE INTEGRASE INTD-RELATED"/>
    <property type="match status" value="1"/>
</dbReference>
<dbReference type="Pfam" id="PF00589">
    <property type="entry name" value="Phage_integrase"/>
    <property type="match status" value="1"/>
</dbReference>
<dbReference type="EMBL" id="QEWP01000004">
    <property type="protein sequence ID" value="PWE00032.1"/>
    <property type="molecule type" value="Genomic_DNA"/>
</dbReference>
<evidence type="ECO:0000259" key="4">
    <source>
        <dbReference type="PROSITE" id="PS51898"/>
    </source>
</evidence>
<keyword evidence="2" id="KW-0238">DNA-binding</keyword>
<name>A0A2U2BAE8_9BACT</name>
<protein>
    <submittedName>
        <fullName evidence="5">Recombinase</fullName>
    </submittedName>
</protein>
<keyword evidence="3" id="KW-0233">DNA recombination</keyword>
<evidence type="ECO:0000256" key="2">
    <source>
        <dbReference type="ARBA" id="ARBA00023125"/>
    </source>
</evidence>
<dbReference type="InterPro" id="IPR013762">
    <property type="entry name" value="Integrase-like_cat_sf"/>
</dbReference>
<dbReference type="InterPro" id="IPR010998">
    <property type="entry name" value="Integrase_recombinase_N"/>
</dbReference>
<keyword evidence="6" id="KW-1185">Reference proteome</keyword>
<dbReference type="RefSeq" id="WP_109263655.1">
    <property type="nucleotide sequence ID" value="NZ_QEWP01000004.1"/>
</dbReference>
<dbReference type="InterPro" id="IPR035386">
    <property type="entry name" value="Arm-DNA-bind_5"/>
</dbReference>
<reference evidence="5 6" key="1">
    <citation type="submission" date="2018-05" db="EMBL/GenBank/DDBJ databases">
        <title>Marinilabilia rubrum sp. nov., isolated from saltern sediment.</title>
        <authorList>
            <person name="Zhang R."/>
        </authorList>
    </citation>
    <scope>NUCLEOTIDE SEQUENCE [LARGE SCALE GENOMIC DNA]</scope>
    <source>
        <strain evidence="5 6">WTE16</strain>
    </source>
</reference>
<dbReference type="Proteomes" id="UP000244956">
    <property type="component" value="Unassembled WGS sequence"/>
</dbReference>
<dbReference type="InterPro" id="IPR025269">
    <property type="entry name" value="SAM-like_dom"/>
</dbReference>
<dbReference type="GO" id="GO:0006310">
    <property type="term" value="P:DNA recombination"/>
    <property type="evidence" value="ECO:0007669"/>
    <property type="project" value="UniProtKB-KW"/>
</dbReference>
<dbReference type="Gene3D" id="1.10.443.10">
    <property type="entry name" value="Intergrase catalytic core"/>
    <property type="match status" value="1"/>
</dbReference>